<organism evidence="1">
    <name type="scientific">Schistosoma japonicum</name>
    <name type="common">Blood fluke</name>
    <dbReference type="NCBI Taxonomy" id="6182"/>
    <lineage>
        <taxon>Eukaryota</taxon>
        <taxon>Metazoa</taxon>
        <taxon>Spiralia</taxon>
        <taxon>Lophotrochozoa</taxon>
        <taxon>Platyhelminthes</taxon>
        <taxon>Trematoda</taxon>
        <taxon>Digenea</taxon>
        <taxon>Strigeidida</taxon>
        <taxon>Schistosomatoidea</taxon>
        <taxon>Schistosomatidae</taxon>
        <taxon>Schistosoma</taxon>
    </lineage>
</organism>
<reference evidence="1" key="2">
    <citation type="submission" date="2009-03" db="EMBL/GenBank/DDBJ databases">
        <authorList>
            <person name="Gang L."/>
        </authorList>
    </citation>
    <scope>NUCLEOTIDE SEQUENCE</scope>
    <source>
        <strain evidence="1">Anhui</strain>
    </source>
</reference>
<dbReference type="InterPro" id="IPR019362">
    <property type="entry name" value="MMADHC"/>
</dbReference>
<dbReference type="AlphaFoldDB" id="C1L5M3"/>
<dbReference type="GO" id="GO:0009235">
    <property type="term" value="P:cobalamin metabolic process"/>
    <property type="evidence" value="ECO:0007669"/>
    <property type="project" value="InterPro"/>
</dbReference>
<accession>C1L5M3</accession>
<reference evidence="1" key="1">
    <citation type="journal article" date="2009" name="Nature">
        <title>The Schistosoma japonicum genome reveals features of host-parasite interplay.</title>
        <authorList>
            <person name="Liu F."/>
            <person name="Zhou Y."/>
            <person name="Wang Z.Q."/>
            <person name="Lu G."/>
            <person name="Zheng H."/>
            <person name="Brindley P.J."/>
            <person name="McManus D.P."/>
            <person name="Blair D."/>
            <person name="Zhang Q.H."/>
            <person name="Zhong Y."/>
            <person name="Wang S."/>
            <person name="Han Z.G."/>
            <person name="Chen Z."/>
        </authorList>
    </citation>
    <scope>NUCLEOTIDE SEQUENCE</scope>
    <source>
        <strain evidence="1">Anhui</strain>
    </source>
</reference>
<dbReference type="EMBL" id="FN314268">
    <property type="protein sequence ID" value="CAX70001.1"/>
    <property type="molecule type" value="mRNA"/>
</dbReference>
<protein>
    <recommendedName>
        <fullName evidence="2">Methylmalonic aciduria and homocystinuria type D protein</fullName>
    </recommendedName>
</protein>
<dbReference type="PANTHER" id="PTHR13192">
    <property type="entry name" value="MY011 PROTEIN"/>
    <property type="match status" value="1"/>
</dbReference>
<proteinExistence type="evidence at transcript level"/>
<dbReference type="Pfam" id="PF10229">
    <property type="entry name" value="MMADHC"/>
    <property type="match status" value="1"/>
</dbReference>
<name>C1L5M3_SCHJA</name>
<evidence type="ECO:0000313" key="1">
    <source>
        <dbReference type="EMBL" id="CAX70001.1"/>
    </source>
</evidence>
<dbReference type="PANTHER" id="PTHR13192:SF3">
    <property type="entry name" value="COBALAMIN TRAFFICKING PROTEIN CBLD"/>
    <property type="match status" value="1"/>
</dbReference>
<sequence length="298" mass="33241">MILNIMRGCLTATPQQLFTMMCGKPTNSSFRRFTFLARYFRSSSNAYSNLEKGKSINVVIVSNSSSGQKWPNTKLGPIDTVNPRYPLPGFVGLSLNKDENSHEKNFTPAVHTLPPMKEENYAAVLLDVHNAIECGDSQPSIIPLISDQLECTIHTCPMLVQRDLATVFPSRKLSATPLTALILSHHTNESLDVWSDEAADEREQLAQSFITSAIEVCASLKELGYWADFIDPFTGKPYIGARGEAVLTETDETMKHFGFELDNSVCCKMLLHPRWNNHVFVGLIFTDAPRNHPVLSHI</sequence>
<evidence type="ECO:0008006" key="2">
    <source>
        <dbReference type="Google" id="ProtNLM"/>
    </source>
</evidence>